<sequence length="280" mass="31892">MTDIYFVKSDVHFTKTEKKIIEYIIASPQEFIRRSIGEVARCIGSSEPTVSRFARHCGYADFKELKNAVLQHVSEENPPAGKLSSTLGNESASTPDGFLRRQQYCIERTLEFLDDKILDNAADAILDAETIYVYAKGASVSMADLLKFRLNRFGRRVILLPAGSSELFEYMNFFTEKDLVILFGFQKTPKEASVLLDYQKKIHYKCIFFTSRLYHSLDHETVIPLYVFRGEPSEYHSMAAPAALLDALVVMLGAKLKETSSGQLDSLYRLKEHYKTEIPR</sequence>
<keyword evidence="3" id="KW-1185">Reference proteome</keyword>
<dbReference type="Proteomes" id="UP000322025">
    <property type="component" value="Unassembled WGS sequence"/>
</dbReference>
<comment type="caution">
    <text evidence="2">The sequence shown here is derived from an EMBL/GenBank/DDBJ whole genome shotgun (WGS) entry which is preliminary data.</text>
</comment>
<evidence type="ECO:0000259" key="1">
    <source>
        <dbReference type="PROSITE" id="PS51071"/>
    </source>
</evidence>
<accession>A0A5M9I2S8</accession>
<dbReference type="GO" id="GO:0003677">
    <property type="term" value="F:DNA binding"/>
    <property type="evidence" value="ECO:0007669"/>
    <property type="project" value="InterPro"/>
</dbReference>
<dbReference type="PANTHER" id="PTHR30514">
    <property type="entry name" value="GLUCOKINASE"/>
    <property type="match status" value="1"/>
</dbReference>
<dbReference type="RefSeq" id="WP_087151578.1">
    <property type="nucleotide sequence ID" value="NZ_VMSO01000005.1"/>
</dbReference>
<dbReference type="GO" id="GO:0003700">
    <property type="term" value="F:DNA-binding transcription factor activity"/>
    <property type="evidence" value="ECO:0007669"/>
    <property type="project" value="InterPro"/>
</dbReference>
<dbReference type="InterPro" id="IPR046348">
    <property type="entry name" value="SIS_dom_sf"/>
</dbReference>
<protein>
    <submittedName>
        <fullName evidence="2">MurR/RpiR family transcriptional regulator</fullName>
    </submittedName>
</protein>
<dbReference type="GO" id="GO:0097367">
    <property type="term" value="F:carbohydrate derivative binding"/>
    <property type="evidence" value="ECO:0007669"/>
    <property type="project" value="InterPro"/>
</dbReference>
<evidence type="ECO:0000313" key="2">
    <source>
        <dbReference type="EMBL" id="KAA8501861.1"/>
    </source>
</evidence>
<dbReference type="Gene3D" id="1.10.10.10">
    <property type="entry name" value="Winged helix-like DNA-binding domain superfamily/Winged helix DNA-binding domain"/>
    <property type="match status" value="1"/>
</dbReference>
<dbReference type="InterPro" id="IPR036388">
    <property type="entry name" value="WH-like_DNA-bd_sf"/>
</dbReference>
<dbReference type="PROSITE" id="PS51071">
    <property type="entry name" value="HTH_RPIR"/>
    <property type="match status" value="1"/>
</dbReference>
<evidence type="ECO:0000313" key="3">
    <source>
        <dbReference type="Proteomes" id="UP000322025"/>
    </source>
</evidence>
<dbReference type="GO" id="GO:1901135">
    <property type="term" value="P:carbohydrate derivative metabolic process"/>
    <property type="evidence" value="ECO:0007669"/>
    <property type="project" value="InterPro"/>
</dbReference>
<reference evidence="2" key="1">
    <citation type="submission" date="2019-07" db="EMBL/GenBank/DDBJ databases">
        <authorList>
            <person name="Wongkuna S."/>
            <person name="Scaria J."/>
        </authorList>
    </citation>
    <scope>NUCLEOTIDE SEQUENCE [LARGE SCALE GENOMIC DNA]</scope>
    <source>
        <strain evidence="2">SW178</strain>
    </source>
</reference>
<gene>
    <name evidence="2" type="ORF">FNY66_05290</name>
</gene>
<dbReference type="Gene3D" id="3.40.50.10490">
    <property type="entry name" value="Glucose-6-phosphate isomerase like protein, domain 1"/>
    <property type="match status" value="1"/>
</dbReference>
<organism evidence="2 3">
    <name type="scientific">Mediterraneibacter catenae</name>
    <dbReference type="NCBI Taxonomy" id="2594882"/>
    <lineage>
        <taxon>Bacteria</taxon>
        <taxon>Bacillati</taxon>
        <taxon>Bacillota</taxon>
        <taxon>Clostridia</taxon>
        <taxon>Lachnospirales</taxon>
        <taxon>Lachnospiraceae</taxon>
        <taxon>Mediterraneibacter</taxon>
    </lineage>
</organism>
<dbReference type="SUPFAM" id="SSF53697">
    <property type="entry name" value="SIS domain"/>
    <property type="match status" value="1"/>
</dbReference>
<proteinExistence type="predicted"/>
<dbReference type="InterPro" id="IPR000281">
    <property type="entry name" value="HTH_RpiR"/>
</dbReference>
<dbReference type="SUPFAM" id="SSF46689">
    <property type="entry name" value="Homeodomain-like"/>
    <property type="match status" value="1"/>
</dbReference>
<name>A0A5M9I2S8_9FIRM</name>
<dbReference type="InterPro" id="IPR047640">
    <property type="entry name" value="RpiR-like"/>
</dbReference>
<dbReference type="EMBL" id="VMSO01000005">
    <property type="protein sequence ID" value="KAA8501861.1"/>
    <property type="molecule type" value="Genomic_DNA"/>
</dbReference>
<dbReference type="OrthoDB" id="370421at2"/>
<dbReference type="InterPro" id="IPR001347">
    <property type="entry name" value="SIS_dom"/>
</dbReference>
<dbReference type="InterPro" id="IPR009057">
    <property type="entry name" value="Homeodomain-like_sf"/>
</dbReference>
<dbReference type="Pfam" id="PF01418">
    <property type="entry name" value="HTH_6"/>
    <property type="match status" value="1"/>
</dbReference>
<feature type="domain" description="HTH rpiR-type" evidence="1">
    <location>
        <begin position="1"/>
        <end position="76"/>
    </location>
</feature>
<dbReference type="Pfam" id="PF01380">
    <property type="entry name" value="SIS"/>
    <property type="match status" value="1"/>
</dbReference>
<dbReference type="AlphaFoldDB" id="A0A5M9I2S8"/>